<dbReference type="EMBL" id="UOET01000556">
    <property type="protein sequence ID" value="VAW30732.1"/>
    <property type="molecule type" value="Genomic_DNA"/>
</dbReference>
<accession>A0A3B0UWF7</accession>
<gene>
    <name evidence="1" type="ORF">MNBD_BACTEROID07-17</name>
</gene>
<sequence>MYYRDILNEINPKLKRPEIILLFGARETGKSTLPELLSEKHRDLKILNCEQPVVYDAFHEINIPK</sequence>
<evidence type="ECO:0008006" key="2">
    <source>
        <dbReference type="Google" id="ProtNLM"/>
    </source>
</evidence>
<organism evidence="1">
    <name type="scientific">hydrothermal vent metagenome</name>
    <dbReference type="NCBI Taxonomy" id="652676"/>
    <lineage>
        <taxon>unclassified sequences</taxon>
        <taxon>metagenomes</taxon>
        <taxon>ecological metagenomes</taxon>
    </lineage>
</organism>
<dbReference type="AlphaFoldDB" id="A0A3B0UWF7"/>
<evidence type="ECO:0000313" key="1">
    <source>
        <dbReference type="EMBL" id="VAW30732.1"/>
    </source>
</evidence>
<protein>
    <recommendedName>
        <fullName evidence="2">AAA domain-containing protein</fullName>
    </recommendedName>
</protein>
<dbReference type="SUPFAM" id="SSF52540">
    <property type="entry name" value="P-loop containing nucleoside triphosphate hydrolases"/>
    <property type="match status" value="1"/>
</dbReference>
<reference evidence="1" key="1">
    <citation type="submission" date="2018-06" db="EMBL/GenBank/DDBJ databases">
        <authorList>
            <person name="Zhirakovskaya E."/>
        </authorList>
    </citation>
    <scope>NUCLEOTIDE SEQUENCE</scope>
</reference>
<name>A0A3B0UWF7_9ZZZZ</name>
<dbReference type="InterPro" id="IPR027417">
    <property type="entry name" value="P-loop_NTPase"/>
</dbReference>
<proteinExistence type="predicted"/>